<name>A0A410P6C1_VELA1</name>
<dbReference type="GO" id="GO:0015628">
    <property type="term" value="P:protein secretion by the type II secretion system"/>
    <property type="evidence" value="ECO:0007669"/>
    <property type="project" value="InterPro"/>
</dbReference>
<dbReference type="GO" id="GO:0005886">
    <property type="term" value="C:plasma membrane"/>
    <property type="evidence" value="ECO:0007669"/>
    <property type="project" value="UniProtKB-SubCell"/>
</dbReference>
<proteinExistence type="inferred from homology"/>
<protein>
    <recommendedName>
        <fullName evidence="3">Type II secretion system core protein G</fullName>
    </recommendedName>
</protein>
<accession>A0A410P6C1</accession>
<comment type="subcellular location">
    <subcellularLocation>
        <location evidence="1">Cell inner membrane</location>
        <topology evidence="1">Single-pass membrane protein</topology>
    </subcellularLocation>
</comment>
<dbReference type="OrthoDB" id="9795612at2"/>
<dbReference type="Pfam" id="PF07963">
    <property type="entry name" value="N_methyl"/>
    <property type="match status" value="1"/>
</dbReference>
<organism evidence="12 13">
    <name type="scientific">Velamenicoccus archaeovorus</name>
    <dbReference type="NCBI Taxonomy" id="1930593"/>
    <lineage>
        <taxon>Bacteria</taxon>
        <taxon>Pseudomonadati</taxon>
        <taxon>Candidatus Omnitrophota</taxon>
        <taxon>Candidatus Velamenicoccus</taxon>
    </lineage>
</organism>
<evidence type="ECO:0000256" key="5">
    <source>
        <dbReference type="ARBA" id="ARBA00022481"/>
    </source>
</evidence>
<feature type="domain" description="Type II secretion system protein GspG C-terminal" evidence="11">
    <location>
        <begin position="29"/>
        <end position="130"/>
    </location>
</feature>
<keyword evidence="4" id="KW-1003">Cell membrane</keyword>
<evidence type="ECO:0000256" key="9">
    <source>
        <dbReference type="ARBA" id="ARBA00023136"/>
    </source>
</evidence>
<evidence type="ECO:0000256" key="6">
    <source>
        <dbReference type="ARBA" id="ARBA00022519"/>
    </source>
</evidence>
<dbReference type="SUPFAM" id="SSF54523">
    <property type="entry name" value="Pili subunits"/>
    <property type="match status" value="1"/>
</dbReference>
<keyword evidence="13" id="KW-1185">Reference proteome</keyword>
<dbReference type="InterPro" id="IPR013545">
    <property type="entry name" value="T2SS_protein-GspG_C"/>
</dbReference>
<evidence type="ECO:0000256" key="4">
    <source>
        <dbReference type="ARBA" id="ARBA00022475"/>
    </source>
</evidence>
<dbReference type="EMBL" id="CP019384">
    <property type="protein sequence ID" value="QAT17746.1"/>
    <property type="molecule type" value="Genomic_DNA"/>
</dbReference>
<keyword evidence="6" id="KW-0997">Cell inner membrane</keyword>
<reference evidence="12 13" key="1">
    <citation type="submission" date="2017-01" db="EMBL/GenBank/DDBJ databases">
        <title>First insights into the biology of 'candidatus Vampirococcus archaeovorus'.</title>
        <authorList>
            <person name="Kizina J."/>
            <person name="Jordan S."/>
            <person name="Stueber K."/>
            <person name="Reinhardt R."/>
            <person name="Harder J."/>
        </authorList>
    </citation>
    <scope>NUCLEOTIDE SEQUENCE [LARGE SCALE GENOMIC DNA]</scope>
    <source>
        <strain evidence="12 13">LiM</strain>
    </source>
</reference>
<dbReference type="InterPro" id="IPR010054">
    <property type="entry name" value="Type2_sec_GspG"/>
</dbReference>
<feature type="transmembrane region" description="Helical" evidence="10">
    <location>
        <begin position="6"/>
        <end position="30"/>
    </location>
</feature>
<dbReference type="PROSITE" id="PS00409">
    <property type="entry name" value="PROKAR_NTER_METHYL"/>
    <property type="match status" value="1"/>
</dbReference>
<dbReference type="InterPro" id="IPR045584">
    <property type="entry name" value="Pilin-like"/>
</dbReference>
<dbReference type="InterPro" id="IPR000983">
    <property type="entry name" value="Bac_GSPG_pilin"/>
</dbReference>
<comment type="similarity">
    <text evidence="2">Belongs to the GSP G family.</text>
</comment>
<evidence type="ECO:0000313" key="13">
    <source>
        <dbReference type="Proteomes" id="UP000287243"/>
    </source>
</evidence>
<dbReference type="PANTHER" id="PTHR30093">
    <property type="entry name" value="GENERAL SECRETION PATHWAY PROTEIN G"/>
    <property type="match status" value="1"/>
</dbReference>
<dbReference type="PANTHER" id="PTHR30093:SF44">
    <property type="entry name" value="TYPE II SECRETION SYSTEM CORE PROTEIN G"/>
    <property type="match status" value="1"/>
</dbReference>
<evidence type="ECO:0000256" key="8">
    <source>
        <dbReference type="ARBA" id="ARBA00022989"/>
    </source>
</evidence>
<sequence length="132" mass="14467">MGKRGFTLIEIMLVVIILGVLAAMVVPRLAGRSEEARKSIAKTDIESNIPLALDLYEVDTGGFPASLDDLRVAPSGVENWKGPYLKKKPIDPWGRPYVYKYPGEHNAGSFDLYSLGKDGVEGGDDDVVNWDE</sequence>
<evidence type="ECO:0000256" key="3">
    <source>
        <dbReference type="ARBA" id="ARBA00020042"/>
    </source>
</evidence>
<keyword evidence="9 10" id="KW-0472">Membrane</keyword>
<evidence type="ECO:0000256" key="10">
    <source>
        <dbReference type="SAM" id="Phobius"/>
    </source>
</evidence>
<evidence type="ECO:0000256" key="2">
    <source>
        <dbReference type="ARBA" id="ARBA00009984"/>
    </source>
</evidence>
<dbReference type="NCBIfam" id="TIGR01710">
    <property type="entry name" value="typeII_sec_gspG"/>
    <property type="match status" value="1"/>
</dbReference>
<dbReference type="RefSeq" id="WP_128700711.1">
    <property type="nucleotide sequence ID" value="NZ_CP019384.1"/>
</dbReference>
<dbReference type="Proteomes" id="UP000287243">
    <property type="component" value="Chromosome"/>
</dbReference>
<dbReference type="PRINTS" id="PR00813">
    <property type="entry name" value="BCTERIALGSPG"/>
</dbReference>
<gene>
    <name evidence="12" type="ORF">BU251_08440</name>
</gene>
<keyword evidence="7 10" id="KW-0812">Transmembrane</keyword>
<dbReference type="GO" id="GO:0015627">
    <property type="term" value="C:type II protein secretion system complex"/>
    <property type="evidence" value="ECO:0007669"/>
    <property type="project" value="InterPro"/>
</dbReference>
<dbReference type="NCBIfam" id="TIGR02532">
    <property type="entry name" value="IV_pilin_GFxxxE"/>
    <property type="match status" value="1"/>
</dbReference>
<dbReference type="InterPro" id="IPR012902">
    <property type="entry name" value="N_methyl_site"/>
</dbReference>
<keyword evidence="5" id="KW-0488">Methylation</keyword>
<evidence type="ECO:0000256" key="7">
    <source>
        <dbReference type="ARBA" id="ARBA00022692"/>
    </source>
</evidence>
<dbReference type="AlphaFoldDB" id="A0A410P6C1"/>
<evidence type="ECO:0000259" key="11">
    <source>
        <dbReference type="Pfam" id="PF08334"/>
    </source>
</evidence>
<keyword evidence="8 10" id="KW-1133">Transmembrane helix</keyword>
<dbReference type="KEGG" id="vai:BU251_08440"/>
<evidence type="ECO:0000256" key="1">
    <source>
        <dbReference type="ARBA" id="ARBA00004377"/>
    </source>
</evidence>
<dbReference type="Pfam" id="PF08334">
    <property type="entry name" value="T2SSG"/>
    <property type="match status" value="1"/>
</dbReference>
<dbReference type="Gene3D" id="3.30.700.10">
    <property type="entry name" value="Glycoprotein, Type 4 Pilin"/>
    <property type="match status" value="1"/>
</dbReference>
<evidence type="ECO:0000313" key="12">
    <source>
        <dbReference type="EMBL" id="QAT17746.1"/>
    </source>
</evidence>